<evidence type="ECO:0000313" key="2">
    <source>
        <dbReference type="EMBL" id="PIC44796.1"/>
    </source>
</evidence>
<dbReference type="OrthoDB" id="10347878at2759"/>
<organism evidence="2 3">
    <name type="scientific">Caenorhabditis nigoni</name>
    <dbReference type="NCBI Taxonomy" id="1611254"/>
    <lineage>
        <taxon>Eukaryota</taxon>
        <taxon>Metazoa</taxon>
        <taxon>Ecdysozoa</taxon>
        <taxon>Nematoda</taxon>
        <taxon>Chromadorea</taxon>
        <taxon>Rhabditida</taxon>
        <taxon>Rhabditina</taxon>
        <taxon>Rhabditomorpha</taxon>
        <taxon>Rhabditoidea</taxon>
        <taxon>Rhabditidae</taxon>
        <taxon>Peloderinae</taxon>
        <taxon>Caenorhabditis</taxon>
    </lineage>
</organism>
<dbReference type="AlphaFoldDB" id="A0A2G5UZW6"/>
<feature type="region of interest" description="Disordered" evidence="1">
    <location>
        <begin position="32"/>
        <end position="175"/>
    </location>
</feature>
<name>A0A2G5UZW6_9PELO</name>
<evidence type="ECO:0000313" key="3">
    <source>
        <dbReference type="Proteomes" id="UP000230233"/>
    </source>
</evidence>
<dbReference type="PANTHER" id="PTHR38616:SF2">
    <property type="entry name" value="DUF4408 DOMAIN-CONTAINING PROTEIN"/>
    <property type="match status" value="1"/>
</dbReference>
<accession>A0A2G5UZW6</accession>
<keyword evidence="3" id="KW-1185">Reference proteome</keyword>
<gene>
    <name evidence="2" type="primary">Cnig_chr_II.g5043</name>
    <name evidence="2" type="ORF">B9Z55_005043</name>
</gene>
<reference evidence="3" key="1">
    <citation type="submission" date="2017-10" db="EMBL/GenBank/DDBJ databases">
        <title>Rapid genome shrinkage in a self-fertile nematode reveals novel sperm competition proteins.</title>
        <authorList>
            <person name="Yin D."/>
            <person name="Schwarz E.M."/>
            <person name="Thomas C.G."/>
            <person name="Felde R.L."/>
            <person name="Korf I.F."/>
            <person name="Cutter A.D."/>
            <person name="Schartner C.M."/>
            <person name="Ralston E.J."/>
            <person name="Meyer B.J."/>
            <person name="Haag E.S."/>
        </authorList>
    </citation>
    <scope>NUCLEOTIDE SEQUENCE [LARGE SCALE GENOMIC DNA]</scope>
    <source>
        <strain evidence="3">JU1422</strain>
    </source>
</reference>
<comment type="caution">
    <text evidence="2">The sequence shown here is derived from an EMBL/GenBank/DDBJ whole genome shotgun (WGS) entry which is preliminary data.</text>
</comment>
<feature type="compositionally biased region" description="Basic and acidic residues" evidence="1">
    <location>
        <begin position="55"/>
        <end position="86"/>
    </location>
</feature>
<dbReference type="InterPro" id="IPR039962">
    <property type="entry name" value="ZC21.8"/>
</dbReference>
<feature type="compositionally biased region" description="Polar residues" evidence="1">
    <location>
        <begin position="123"/>
        <end position="148"/>
    </location>
</feature>
<proteinExistence type="predicted"/>
<sequence length="175" mass="19859">MIPTGSEILLKTLQFFLFIVVFPFFDCCARTRKKKKPSAEPPKRTPPTSKSRTGSQKEQENNKKDEKTEKMDKTEKEVSDIQFDIKMKKKVSKYDEFDDDEENPLAKLPVVSRPKKSHPKPSVSASPQPFTPTNATQKPKTMVSTTAKLGNRMESERPLFPTDTANGSSCYVNLR</sequence>
<dbReference type="EMBL" id="PDUG01000002">
    <property type="protein sequence ID" value="PIC44796.1"/>
    <property type="molecule type" value="Genomic_DNA"/>
</dbReference>
<protein>
    <submittedName>
        <fullName evidence="2">Uncharacterized protein</fullName>
    </submittedName>
</protein>
<feature type="compositionally biased region" description="Polar residues" evidence="1">
    <location>
        <begin position="163"/>
        <end position="175"/>
    </location>
</feature>
<dbReference type="PANTHER" id="PTHR38616">
    <property type="entry name" value="PROTEIN CBG03925"/>
    <property type="match status" value="1"/>
</dbReference>
<dbReference type="Proteomes" id="UP000230233">
    <property type="component" value="Chromosome II"/>
</dbReference>
<evidence type="ECO:0000256" key="1">
    <source>
        <dbReference type="SAM" id="MobiDB-lite"/>
    </source>
</evidence>